<reference evidence="2 3" key="1">
    <citation type="submission" date="2016-10" db="EMBL/GenBank/DDBJ databases">
        <authorList>
            <person name="de Groot N.N."/>
        </authorList>
    </citation>
    <scope>NUCLEOTIDE SEQUENCE [LARGE SCALE GENOMIC DNA]</scope>
    <source>
        <strain evidence="2 3">Nm1</strain>
    </source>
</reference>
<feature type="transmembrane region" description="Helical" evidence="1">
    <location>
        <begin position="61"/>
        <end position="81"/>
    </location>
</feature>
<feature type="transmembrane region" description="Helical" evidence="1">
    <location>
        <begin position="36"/>
        <end position="54"/>
    </location>
</feature>
<dbReference type="STRING" id="44576.SAMN05421881_10408"/>
<evidence type="ECO:0000313" key="3">
    <source>
        <dbReference type="Proteomes" id="UP000198640"/>
    </source>
</evidence>
<evidence type="ECO:0000313" key="2">
    <source>
        <dbReference type="EMBL" id="SDY50993.1"/>
    </source>
</evidence>
<gene>
    <name evidence="2" type="ORF">SAMN05421881_10408</name>
</gene>
<name>A0A1H3KFT2_9PROT</name>
<accession>A0A1H3KFT2</accession>
<keyword evidence="1" id="KW-0812">Transmembrane</keyword>
<dbReference type="AlphaFoldDB" id="A0A1H3KFT2"/>
<evidence type="ECO:0000256" key="1">
    <source>
        <dbReference type="SAM" id="Phobius"/>
    </source>
</evidence>
<dbReference type="Proteomes" id="UP000198640">
    <property type="component" value="Unassembled WGS sequence"/>
</dbReference>
<evidence type="ECO:0008006" key="4">
    <source>
        <dbReference type="Google" id="ProtNLM"/>
    </source>
</evidence>
<proteinExistence type="predicted"/>
<dbReference type="RefSeq" id="WP_090414659.1">
    <property type="nucleotide sequence ID" value="NZ_FNOY01000040.1"/>
</dbReference>
<sequence length="89" mass="10199">MDKFHNFMMRYMLGLWSCISGYCKWAESQAKNDKDLLVLGIGPVFVLGLLLWSLPGWIGKPIAFILSLPALYLAFLVLRTYSVRTGKWK</sequence>
<dbReference type="OrthoDB" id="8970414at2"/>
<keyword evidence="3" id="KW-1185">Reference proteome</keyword>
<keyword evidence="1" id="KW-0472">Membrane</keyword>
<dbReference type="EMBL" id="FNOY01000040">
    <property type="protein sequence ID" value="SDY50993.1"/>
    <property type="molecule type" value="Genomic_DNA"/>
</dbReference>
<organism evidence="2 3">
    <name type="scientific">Nitrosomonas halophila</name>
    <dbReference type="NCBI Taxonomy" id="44576"/>
    <lineage>
        <taxon>Bacteria</taxon>
        <taxon>Pseudomonadati</taxon>
        <taxon>Pseudomonadota</taxon>
        <taxon>Betaproteobacteria</taxon>
        <taxon>Nitrosomonadales</taxon>
        <taxon>Nitrosomonadaceae</taxon>
        <taxon>Nitrosomonas</taxon>
    </lineage>
</organism>
<protein>
    <recommendedName>
        <fullName evidence="4">TrbO protein</fullName>
    </recommendedName>
</protein>
<keyword evidence="1" id="KW-1133">Transmembrane helix</keyword>